<name>A0A2S4JFZ7_9SPIO</name>
<keyword evidence="2" id="KW-1185">Reference proteome</keyword>
<comment type="caution">
    <text evidence="1">The sequence shown here is derived from an EMBL/GenBank/DDBJ whole genome shotgun (WGS) entry which is preliminary data.</text>
</comment>
<gene>
    <name evidence="1" type="ORF">AU468_12920</name>
</gene>
<dbReference type="EMBL" id="LPWH01000122">
    <property type="protein sequence ID" value="POQ98488.1"/>
    <property type="molecule type" value="Genomic_DNA"/>
</dbReference>
<accession>A0A2S4JFZ7</accession>
<proteinExistence type="predicted"/>
<reference evidence="2" key="1">
    <citation type="submission" date="2015-12" db="EMBL/GenBank/DDBJ databases">
        <authorList>
            <person name="Lodha T.D."/>
            <person name="Chintalapati S."/>
            <person name="Chintalapati V.R."/>
            <person name="Sravanthi T."/>
        </authorList>
    </citation>
    <scope>NUCLEOTIDE SEQUENCE [LARGE SCALE GENOMIC DNA]</scope>
    <source>
        <strain evidence="2">JC133</strain>
    </source>
</reference>
<protein>
    <submittedName>
        <fullName evidence="1">Uncharacterized protein</fullName>
    </submittedName>
</protein>
<evidence type="ECO:0000313" key="1">
    <source>
        <dbReference type="EMBL" id="POQ98488.1"/>
    </source>
</evidence>
<evidence type="ECO:0000313" key="2">
    <source>
        <dbReference type="Proteomes" id="UP000237350"/>
    </source>
</evidence>
<sequence length="647" mass="74247">MRFVSPERGPDRLHPDPELIIPPQSRVNAFGPAAPGSGTSPKRKVILMTVFPRVFSRVFPRTADVVRSARSLVLALLMVLGVSLLTGCNTSLDSLKVVVQGDEGEIPLKLRDLGRRRTEEETLVGPLEEGKRPFRYRIEAAREEPLLVSGSDPRLIATVSGDITGGEVLLFAGDEGLRYSFGDVLIDKRTDTGGEEPRRYRLSFPLASLRNGPWEVEFRAPRGSRGYQVEELRFGQRSPGIVLGEVLEADMLLPLIAKDDSLVLPVTTRLVRDHTHSLEIRYQAGEELFQDRRDRPRQELILEGPEGDRRSLQVNLRPGERAIVLWPQRWLPRAESLTIPLRQGVVLEGVRHHSIPRDPREPILMELEELQRWPRELWRREDFELFAWSAYPRILWMDHRSYQTQARMFRRLAFFVEKRGYQGRLLSNQELEDLHGWNAHNYRPEGLADFFNAAEVSGFELNPEELVLREIAHDQGLLVRQPPEQAPPGERWLPGTGGVLSISQESFSPLRRLLTVHEAMHGVFYEEPEFRQAAYSYWDHQLSRRERDFWKIFFSWMSYDPDDRYLMVNEFQAYLLQQGERSANWYFGTRIAERIRRALPNRAAAIDAILRDYPRTFIDAAAAINEALFSASGMVGGDPFCLIPGEE</sequence>
<dbReference type="Proteomes" id="UP000237350">
    <property type="component" value="Unassembled WGS sequence"/>
</dbReference>
<organism evidence="1 2">
    <name type="scientific">Alkalispirochaeta sphaeroplastigenens</name>
    <dbReference type="NCBI Taxonomy" id="1187066"/>
    <lineage>
        <taxon>Bacteria</taxon>
        <taxon>Pseudomonadati</taxon>
        <taxon>Spirochaetota</taxon>
        <taxon>Spirochaetia</taxon>
        <taxon>Spirochaetales</taxon>
        <taxon>Spirochaetaceae</taxon>
        <taxon>Alkalispirochaeta</taxon>
    </lineage>
</organism>
<dbReference type="AlphaFoldDB" id="A0A2S4JFZ7"/>